<evidence type="ECO:0000313" key="4">
    <source>
        <dbReference type="Proteomes" id="UP000008907"/>
    </source>
</evidence>
<accession>A0A7U3ZSC2</accession>
<gene>
    <name evidence="3" type="ordered locus">MPUT_0211</name>
</gene>
<dbReference type="GO" id="GO:0031167">
    <property type="term" value="P:rRNA methylation"/>
    <property type="evidence" value="ECO:0007669"/>
    <property type="project" value="InterPro"/>
</dbReference>
<dbReference type="CDD" id="cd02440">
    <property type="entry name" value="AdoMet_MTases"/>
    <property type="match status" value="1"/>
</dbReference>
<dbReference type="PANTHER" id="PTHR43542">
    <property type="entry name" value="METHYLTRANSFERASE"/>
    <property type="match status" value="1"/>
</dbReference>
<dbReference type="PIRSF" id="PIRSF004553">
    <property type="entry name" value="CHP00095"/>
    <property type="match status" value="1"/>
</dbReference>
<dbReference type="SUPFAM" id="SSF53335">
    <property type="entry name" value="S-adenosyl-L-methionine-dependent methyltransferases"/>
    <property type="match status" value="1"/>
</dbReference>
<proteinExistence type="predicted"/>
<dbReference type="Gene3D" id="3.40.50.150">
    <property type="entry name" value="Vaccinia Virus protein VP39"/>
    <property type="match status" value="1"/>
</dbReference>
<dbReference type="InterPro" id="IPR029063">
    <property type="entry name" value="SAM-dependent_MTases_sf"/>
</dbReference>
<dbReference type="InterPro" id="IPR002052">
    <property type="entry name" value="DNA_methylase_N6_adenine_CS"/>
</dbReference>
<dbReference type="NCBIfam" id="TIGR00095">
    <property type="entry name" value="16S rRNA (guanine(966)-N(2))-methyltransferase RsmD"/>
    <property type="match status" value="1"/>
</dbReference>
<dbReference type="GO" id="GO:0008168">
    <property type="term" value="F:methyltransferase activity"/>
    <property type="evidence" value="ECO:0007669"/>
    <property type="project" value="UniProtKB-KW"/>
</dbReference>
<name>A0A7U3ZSC2_MYCPK</name>
<keyword evidence="1 3" id="KW-0489">Methyltransferase</keyword>
<dbReference type="GO" id="GO:0003676">
    <property type="term" value="F:nucleic acid binding"/>
    <property type="evidence" value="ECO:0007669"/>
    <property type="project" value="InterPro"/>
</dbReference>
<dbReference type="KEGG" id="mpf:MPUT_0211"/>
<dbReference type="Pfam" id="PF03602">
    <property type="entry name" value="Cons_hypoth95"/>
    <property type="match status" value="1"/>
</dbReference>
<dbReference type="AlphaFoldDB" id="A0A7U3ZSC2"/>
<evidence type="ECO:0000313" key="3">
    <source>
        <dbReference type="EMBL" id="AEM68603.1"/>
    </source>
</evidence>
<dbReference type="PANTHER" id="PTHR43542:SF1">
    <property type="entry name" value="METHYLTRANSFERASE"/>
    <property type="match status" value="1"/>
</dbReference>
<keyword evidence="2" id="KW-0808">Transferase</keyword>
<dbReference type="PROSITE" id="PS00092">
    <property type="entry name" value="N6_MTASE"/>
    <property type="match status" value="1"/>
</dbReference>
<evidence type="ECO:0000256" key="1">
    <source>
        <dbReference type="ARBA" id="ARBA00022603"/>
    </source>
</evidence>
<dbReference type="InterPro" id="IPR004398">
    <property type="entry name" value="RNA_MeTrfase_RsmD"/>
</dbReference>
<protein>
    <submittedName>
        <fullName evidence="3">Methyltransferase</fullName>
    </submittedName>
</protein>
<evidence type="ECO:0000256" key="2">
    <source>
        <dbReference type="ARBA" id="ARBA00022679"/>
    </source>
</evidence>
<sequence>MHIISGKYKKMKLKTLDSKQTRPTLTRIKEDIFNILNNYFIFENKTSLDLFAGSGSLSIEALSWGVSYAIINDFNKQAVKIIAENLAKINKTDYVLYQKDFKELLTLLKITNQKVDLVFLDPPFAVDNYVSYYYEIINYLLENHILNPWAVIVCETGQQLDLDKLNQLELLRFKDCKNKFLYFLRWQGVDNNES</sequence>
<dbReference type="EMBL" id="CP003021">
    <property type="protein sequence ID" value="AEM68603.1"/>
    <property type="molecule type" value="Genomic_DNA"/>
</dbReference>
<dbReference type="Proteomes" id="UP000008907">
    <property type="component" value="Chromosome"/>
</dbReference>
<organism evidence="3 4">
    <name type="scientific">Mycoplasma putrefaciens (strain ATCC 15718 / NCTC 10155 / C30 KS-1 / KS-1)</name>
    <dbReference type="NCBI Taxonomy" id="743965"/>
    <lineage>
        <taxon>Bacteria</taxon>
        <taxon>Bacillati</taxon>
        <taxon>Mycoplasmatota</taxon>
        <taxon>Mollicutes</taxon>
        <taxon>Mycoplasmataceae</taxon>
        <taxon>Mycoplasma</taxon>
    </lineage>
</organism>
<reference evidence="3 4" key="1">
    <citation type="journal article" date="2011" name="J. Bacteriol.">
        <title>Genome Sequence of Mycoplasma putrefaciens Type Strain KS1.</title>
        <authorList>
            <person name="Calcutt M.J."/>
            <person name="Foecking M.F."/>
        </authorList>
    </citation>
    <scope>NUCLEOTIDE SEQUENCE [LARGE SCALE GENOMIC DNA]</scope>
    <source>
        <strain evidence="4">ATCC 15718 / NCTC 10155 / C30 KS-1 / KS-1</strain>
    </source>
</reference>
<dbReference type="RefSeq" id="WP_014034959.1">
    <property type="nucleotide sequence ID" value="NC_015946.1"/>
</dbReference>